<keyword evidence="14" id="KW-0406">Ion transport</keyword>
<dbReference type="Gene3D" id="1.20.1420.30">
    <property type="entry name" value="NCX, central ion-binding region"/>
    <property type="match status" value="2"/>
</dbReference>
<feature type="transmembrane region" description="Helical" evidence="18">
    <location>
        <begin position="509"/>
        <end position="529"/>
    </location>
</feature>
<evidence type="ECO:0000256" key="19">
    <source>
        <dbReference type="SAM" id="SignalP"/>
    </source>
</evidence>
<dbReference type="GO" id="GO:0005262">
    <property type="term" value="F:calcium channel activity"/>
    <property type="evidence" value="ECO:0007669"/>
    <property type="project" value="TreeGrafter"/>
</dbReference>
<keyword evidence="5" id="KW-0633">Potassium transport</keyword>
<dbReference type="PANTHER" id="PTHR10846:SF2">
    <property type="entry name" value="RE48874P"/>
    <property type="match status" value="1"/>
</dbReference>
<evidence type="ECO:0000256" key="2">
    <source>
        <dbReference type="ARBA" id="ARBA00005364"/>
    </source>
</evidence>
<evidence type="ECO:0000256" key="16">
    <source>
        <dbReference type="ARBA" id="ARBA00023201"/>
    </source>
</evidence>
<feature type="transmembrane region" description="Helical" evidence="18">
    <location>
        <begin position="369"/>
        <end position="388"/>
    </location>
</feature>
<sequence length="535" mass="59715">MKGVCVLTLVTLCVLISTCSSRFVETIENETTESSVEEVVSIGPHHHHKHRAFIPFAMPLLSDSDNNSSDTCDAGDSDDDDYPFFMSEEVQRKGGIVVCFLIAIYCFTLLAIVCDKYFLPSIERLCEVLNISADVGAATLMSVATSCPELFTNIIATFINGSELGIGTIVGSSMFNSLGVASIGSLAAARPIKLDWWPVTRDVFIYMIAISVLVSIVWDNIIYWYEGLVLFILYFVYFIVMFQNPRISRFVRRTIDKYKNKNTVTPTTGDAVKDEAEKEKEYNRDSVRPSVRSAYGSYSESVRKPGYENSEQFKAAQKAEQEYEAKENSKSPFKIPQGGFWTKFFFFYTWPLKMVLRCTMPNPKTHPKLFPITFVMCIVWIGTNSYVVSWMITLIGTLFGIPSTVQGMTFVAFGGSLPESLSIAIMSRRGEGKMGVSNSLGANTMNILFSLGMPWFFKTISMGANSSAFIKIESGSIVYTITALLVVALILYFTLMFNKFYLSRRTGCILVPVYVTCIVLACLSEMVFFPSKSSC</sequence>
<keyword evidence="12 18" id="KW-1133">Transmembrane helix</keyword>
<dbReference type="NCBIfam" id="TIGR00367">
    <property type="entry name" value="calcium/sodium antiporter"/>
    <property type="match status" value="1"/>
</dbReference>
<dbReference type="FunFam" id="1.20.1420.30:FF:000009">
    <property type="entry name" value="sodium/potassium/calcium exchanger 5 isoform X2"/>
    <property type="match status" value="1"/>
</dbReference>
<protein>
    <recommendedName>
        <fullName evidence="20">Sodium/calcium exchanger membrane region domain-containing protein</fullName>
    </recommendedName>
</protein>
<evidence type="ECO:0000256" key="6">
    <source>
        <dbReference type="ARBA" id="ARBA00022568"/>
    </source>
</evidence>
<dbReference type="EMBL" id="JAACXV010014355">
    <property type="protein sequence ID" value="KAF7268022.1"/>
    <property type="molecule type" value="Genomic_DNA"/>
</dbReference>
<feature type="compositionally biased region" description="Basic and acidic residues" evidence="17">
    <location>
        <begin position="271"/>
        <end position="287"/>
    </location>
</feature>
<comment type="similarity">
    <text evidence="2">Belongs to the Ca(2+):cation antiporter (CaCA) (TC 2.A.19) family. SLC24A subfamily.</text>
</comment>
<evidence type="ECO:0000259" key="20">
    <source>
        <dbReference type="Pfam" id="PF01699"/>
    </source>
</evidence>
<dbReference type="GO" id="GO:0015293">
    <property type="term" value="F:symporter activity"/>
    <property type="evidence" value="ECO:0007669"/>
    <property type="project" value="UniProtKB-KW"/>
</dbReference>
<feature type="signal peptide" evidence="19">
    <location>
        <begin position="1"/>
        <end position="21"/>
    </location>
</feature>
<keyword evidence="10" id="KW-0769">Symport</keyword>
<reference evidence="21" key="1">
    <citation type="submission" date="2020-08" db="EMBL/GenBank/DDBJ databases">
        <title>Genome sequencing and assembly of the red palm weevil Rhynchophorus ferrugineus.</title>
        <authorList>
            <person name="Dias G.B."/>
            <person name="Bergman C.M."/>
            <person name="Manee M."/>
        </authorList>
    </citation>
    <scope>NUCLEOTIDE SEQUENCE</scope>
    <source>
        <strain evidence="21">AA-2017</strain>
        <tissue evidence="21">Whole larva</tissue>
    </source>
</reference>
<evidence type="ECO:0000256" key="4">
    <source>
        <dbReference type="ARBA" id="ARBA00022449"/>
    </source>
</evidence>
<comment type="subcellular location">
    <subcellularLocation>
        <location evidence="1">Membrane</location>
        <topology evidence="1">Multi-pass membrane protein</topology>
    </subcellularLocation>
</comment>
<feature type="region of interest" description="Disordered" evidence="17">
    <location>
        <begin position="266"/>
        <end position="289"/>
    </location>
</feature>
<evidence type="ECO:0000313" key="22">
    <source>
        <dbReference type="Proteomes" id="UP000625711"/>
    </source>
</evidence>
<keyword evidence="7 18" id="KW-0812">Transmembrane</keyword>
<feature type="transmembrane region" description="Helical" evidence="18">
    <location>
        <begin position="224"/>
        <end position="242"/>
    </location>
</feature>
<organism evidence="21 22">
    <name type="scientific">Rhynchophorus ferrugineus</name>
    <name type="common">Red palm weevil</name>
    <name type="synonym">Curculio ferrugineus</name>
    <dbReference type="NCBI Taxonomy" id="354439"/>
    <lineage>
        <taxon>Eukaryota</taxon>
        <taxon>Metazoa</taxon>
        <taxon>Ecdysozoa</taxon>
        <taxon>Arthropoda</taxon>
        <taxon>Hexapoda</taxon>
        <taxon>Insecta</taxon>
        <taxon>Pterygota</taxon>
        <taxon>Neoptera</taxon>
        <taxon>Endopterygota</taxon>
        <taxon>Coleoptera</taxon>
        <taxon>Polyphaga</taxon>
        <taxon>Cucujiformia</taxon>
        <taxon>Curculionidae</taxon>
        <taxon>Dryophthorinae</taxon>
        <taxon>Rhynchophorus</taxon>
    </lineage>
</organism>
<keyword evidence="11" id="KW-0630">Potassium</keyword>
<evidence type="ECO:0000256" key="1">
    <source>
        <dbReference type="ARBA" id="ARBA00004141"/>
    </source>
</evidence>
<dbReference type="AlphaFoldDB" id="A0A834HSN5"/>
<dbReference type="InterPro" id="IPR004837">
    <property type="entry name" value="NaCa_Exmemb"/>
</dbReference>
<evidence type="ECO:0000256" key="10">
    <source>
        <dbReference type="ARBA" id="ARBA00022847"/>
    </source>
</evidence>
<feature type="transmembrane region" description="Helical" evidence="18">
    <location>
        <begin position="477"/>
        <end position="497"/>
    </location>
</feature>
<dbReference type="GO" id="GO:0005886">
    <property type="term" value="C:plasma membrane"/>
    <property type="evidence" value="ECO:0007669"/>
    <property type="project" value="TreeGrafter"/>
</dbReference>
<feature type="transmembrane region" description="Helical" evidence="18">
    <location>
        <begin position="436"/>
        <end position="457"/>
    </location>
</feature>
<evidence type="ECO:0000256" key="17">
    <source>
        <dbReference type="SAM" id="MobiDB-lite"/>
    </source>
</evidence>
<keyword evidence="8 19" id="KW-0732">Signal</keyword>
<keyword evidence="4" id="KW-0050">Antiport</keyword>
<evidence type="ECO:0000256" key="7">
    <source>
        <dbReference type="ARBA" id="ARBA00022692"/>
    </source>
</evidence>
<name>A0A834HSN5_RHYFE</name>
<dbReference type="Proteomes" id="UP000625711">
    <property type="component" value="Unassembled WGS sequence"/>
</dbReference>
<evidence type="ECO:0000313" key="21">
    <source>
        <dbReference type="EMBL" id="KAF7268022.1"/>
    </source>
</evidence>
<evidence type="ECO:0000256" key="11">
    <source>
        <dbReference type="ARBA" id="ARBA00022958"/>
    </source>
</evidence>
<comment type="caution">
    <text evidence="21">The sequence shown here is derived from an EMBL/GenBank/DDBJ whole genome shotgun (WGS) entry which is preliminary data.</text>
</comment>
<evidence type="ECO:0000256" key="18">
    <source>
        <dbReference type="SAM" id="Phobius"/>
    </source>
</evidence>
<evidence type="ECO:0000256" key="3">
    <source>
        <dbReference type="ARBA" id="ARBA00022448"/>
    </source>
</evidence>
<feature type="transmembrane region" description="Helical" evidence="18">
    <location>
        <begin position="94"/>
        <end position="113"/>
    </location>
</feature>
<keyword evidence="16" id="KW-0739">Sodium transport</keyword>
<dbReference type="InterPro" id="IPR004481">
    <property type="entry name" value="K/Na/Ca-exchanger"/>
</dbReference>
<feature type="transmembrane region" description="Helical" evidence="18">
    <location>
        <begin position="164"/>
        <end position="187"/>
    </location>
</feature>
<keyword evidence="9" id="KW-0106">Calcium</keyword>
<evidence type="ECO:0000256" key="15">
    <source>
        <dbReference type="ARBA" id="ARBA00023136"/>
    </source>
</evidence>
<evidence type="ECO:0000256" key="14">
    <source>
        <dbReference type="ARBA" id="ARBA00023065"/>
    </source>
</evidence>
<feature type="transmembrane region" description="Helical" evidence="18">
    <location>
        <begin position="199"/>
        <end position="218"/>
    </location>
</feature>
<feature type="domain" description="Sodium/calcium exchanger membrane region" evidence="20">
    <location>
        <begin position="101"/>
        <end position="242"/>
    </location>
</feature>
<feature type="transmembrane region" description="Helical" evidence="18">
    <location>
        <begin position="394"/>
        <end position="415"/>
    </location>
</feature>
<gene>
    <name evidence="21" type="ORF">GWI33_018823</name>
</gene>
<dbReference type="GO" id="GO:0006874">
    <property type="term" value="P:intracellular calcium ion homeostasis"/>
    <property type="evidence" value="ECO:0007669"/>
    <property type="project" value="TreeGrafter"/>
</dbReference>
<evidence type="ECO:0000256" key="8">
    <source>
        <dbReference type="ARBA" id="ARBA00022729"/>
    </source>
</evidence>
<keyword evidence="6" id="KW-0109">Calcium transport</keyword>
<accession>A0A834HSN5</accession>
<evidence type="ECO:0000256" key="9">
    <source>
        <dbReference type="ARBA" id="ARBA00022837"/>
    </source>
</evidence>
<dbReference type="GO" id="GO:0008273">
    <property type="term" value="F:calcium, potassium:sodium antiporter activity"/>
    <property type="evidence" value="ECO:0007669"/>
    <property type="project" value="TreeGrafter"/>
</dbReference>
<keyword evidence="13" id="KW-0915">Sodium</keyword>
<keyword evidence="15 18" id="KW-0472">Membrane</keyword>
<evidence type="ECO:0000256" key="13">
    <source>
        <dbReference type="ARBA" id="ARBA00023053"/>
    </source>
</evidence>
<dbReference type="InterPro" id="IPR044880">
    <property type="entry name" value="NCX_ion-bd_dom_sf"/>
</dbReference>
<dbReference type="PANTHER" id="PTHR10846">
    <property type="entry name" value="SODIUM/POTASSIUM/CALCIUM EXCHANGER"/>
    <property type="match status" value="1"/>
</dbReference>
<dbReference type="Pfam" id="PF01699">
    <property type="entry name" value="Na_Ca_ex"/>
    <property type="match status" value="2"/>
</dbReference>
<dbReference type="OrthoDB" id="2127281at2759"/>
<evidence type="ECO:0000256" key="5">
    <source>
        <dbReference type="ARBA" id="ARBA00022538"/>
    </source>
</evidence>
<feature type="domain" description="Sodium/calcium exchanger membrane region" evidence="20">
    <location>
        <begin position="371"/>
        <end position="521"/>
    </location>
</feature>
<keyword evidence="22" id="KW-1185">Reference proteome</keyword>
<evidence type="ECO:0000256" key="12">
    <source>
        <dbReference type="ARBA" id="ARBA00022989"/>
    </source>
</evidence>
<keyword evidence="3" id="KW-0813">Transport</keyword>
<proteinExistence type="inferred from homology"/>
<feature type="chain" id="PRO_5032321817" description="Sodium/calcium exchanger membrane region domain-containing protein" evidence="19">
    <location>
        <begin position="22"/>
        <end position="535"/>
    </location>
</feature>